<evidence type="ECO:0000313" key="2">
    <source>
        <dbReference type="EMBL" id="MDA1386294.1"/>
    </source>
</evidence>
<dbReference type="Gene3D" id="3.90.25.10">
    <property type="entry name" value="UDP-galactose 4-epimerase, domain 1"/>
    <property type="match status" value="1"/>
</dbReference>
<evidence type="ECO:0000313" key="3">
    <source>
        <dbReference type="EMBL" id="MDR7338234.1"/>
    </source>
</evidence>
<dbReference type="Proteomes" id="UP001183604">
    <property type="component" value="Unassembled WGS sequence"/>
</dbReference>
<reference evidence="3 5" key="2">
    <citation type="submission" date="2023-07" db="EMBL/GenBank/DDBJ databases">
        <title>Sequencing the genomes of 1000 actinobacteria strains.</title>
        <authorList>
            <person name="Klenk H.-P."/>
        </authorList>
    </citation>
    <scope>NUCLEOTIDE SEQUENCE [LARGE SCALE GENOMIC DNA]</scope>
    <source>
        <strain evidence="3 5">DSM 44724</strain>
    </source>
</reference>
<evidence type="ECO:0000259" key="1">
    <source>
        <dbReference type="Pfam" id="PF05368"/>
    </source>
</evidence>
<dbReference type="InterPro" id="IPR051604">
    <property type="entry name" value="Ergot_Alk_Oxidoreductase"/>
</dbReference>
<dbReference type="PANTHER" id="PTHR43162">
    <property type="match status" value="1"/>
</dbReference>
<dbReference type="PANTHER" id="PTHR43162:SF1">
    <property type="entry name" value="PRESTALK A DIFFERENTIATION PROTEIN A"/>
    <property type="match status" value="1"/>
</dbReference>
<sequence length="296" mass="30769">MILVTGATGSTGKHLVSQLQARGAAFKALVRDKAKGEALGVDFAIGDFDDPASLSAAMEGVDRVFLASPGAQTEAPDGEQPMIRWERNVIDAAKAAGVRYVVKLSVWNARIGGRMSEGAHGVVEAYLKDSGLAWSMLQPGGFMQNFLSPASSLADEDGNLIGPEADAPVAFIDCHDIAAAAAALLTGDAGRNESFVLTGPESVRYSEIAAKLTAGWGRPVGFSGQSERAIADRLRGYGLAPQQADEMASLYASLGEGMFSEVSDAVERLTGAAPRSFDAFMAANPDAFPALATAGR</sequence>
<organism evidence="2 4">
    <name type="scientific">Glycomyces lechevalierae</name>
    <dbReference type="NCBI Taxonomy" id="256034"/>
    <lineage>
        <taxon>Bacteria</taxon>
        <taxon>Bacillati</taxon>
        <taxon>Actinomycetota</taxon>
        <taxon>Actinomycetes</taxon>
        <taxon>Glycomycetales</taxon>
        <taxon>Glycomycetaceae</taxon>
        <taxon>Glycomyces</taxon>
    </lineage>
</organism>
<dbReference type="EMBL" id="JAVDYD010000001">
    <property type="protein sequence ID" value="MDR7338234.1"/>
    <property type="molecule type" value="Genomic_DNA"/>
</dbReference>
<dbReference type="RefSeq" id="WP_270122761.1">
    <property type="nucleotide sequence ID" value="NZ_BAAAOM010000005.1"/>
</dbReference>
<dbReference type="SUPFAM" id="SSF51735">
    <property type="entry name" value="NAD(P)-binding Rossmann-fold domains"/>
    <property type="match status" value="1"/>
</dbReference>
<proteinExistence type="predicted"/>
<dbReference type="Pfam" id="PF05368">
    <property type="entry name" value="NmrA"/>
    <property type="match status" value="1"/>
</dbReference>
<gene>
    <name evidence="3" type="ORF">J2S69_001953</name>
    <name evidence="2" type="ORF">O2L01_14960</name>
</gene>
<protein>
    <submittedName>
        <fullName evidence="2">NAD(P)H-binding protein</fullName>
    </submittedName>
    <submittedName>
        <fullName evidence="3">Uncharacterized protein YbjT (DUF2867 family)</fullName>
    </submittedName>
</protein>
<dbReference type="InterPro" id="IPR008030">
    <property type="entry name" value="NmrA-like"/>
</dbReference>
<dbReference type="EMBL" id="JAPZVQ010000008">
    <property type="protein sequence ID" value="MDA1386294.1"/>
    <property type="molecule type" value="Genomic_DNA"/>
</dbReference>
<evidence type="ECO:0000313" key="4">
    <source>
        <dbReference type="Proteomes" id="UP001145799"/>
    </source>
</evidence>
<comment type="caution">
    <text evidence="2">The sequence shown here is derived from an EMBL/GenBank/DDBJ whole genome shotgun (WGS) entry which is preliminary data.</text>
</comment>
<dbReference type="Proteomes" id="UP001145799">
    <property type="component" value="Unassembled WGS sequence"/>
</dbReference>
<reference evidence="2" key="1">
    <citation type="submission" date="2022-12" db="EMBL/GenBank/DDBJ databases">
        <title>Gycomyces niveus sp.nov., a novel actinomycete isolated from soil in Shouguang.</title>
        <authorList>
            <person name="Yang X."/>
        </authorList>
    </citation>
    <scope>NUCLEOTIDE SEQUENCE</scope>
    <source>
        <strain evidence="2">DSM 44724</strain>
    </source>
</reference>
<dbReference type="AlphaFoldDB" id="A0A9X3SVS2"/>
<name>A0A9X3SVS2_9ACTN</name>
<evidence type="ECO:0000313" key="5">
    <source>
        <dbReference type="Proteomes" id="UP001183604"/>
    </source>
</evidence>
<feature type="domain" description="NmrA-like" evidence="1">
    <location>
        <begin position="2"/>
        <end position="261"/>
    </location>
</feature>
<dbReference type="InterPro" id="IPR036291">
    <property type="entry name" value="NAD(P)-bd_dom_sf"/>
</dbReference>
<keyword evidence="5" id="KW-1185">Reference proteome</keyword>
<dbReference type="Gene3D" id="3.40.50.720">
    <property type="entry name" value="NAD(P)-binding Rossmann-like Domain"/>
    <property type="match status" value="1"/>
</dbReference>
<accession>A0A9X3SVS2</accession>